<sequence>MTNPQKSTQLPVCYHPTLVVLVDDDTAFLESAAFQLSTFQPVVTFDDVHKAAAWLKNWFANEQKSAPPLRVSHDDLTFSLERRTVQLEVDHIFRQIHDIRRFLQPAVVIVDYEMPQMDGLTFCESLRDLPCKTILLTGTATELVAVRGFNEGLIDRYVRKGSDGSLPTLEADLAQLQKEYFIEQTYTMYDLLRRHSYAFLSDPAVARAVEGIMQQYQLVEYYLYPNPSGLLMLARDGKAHLMVIETEAGLLTHVEAAEAYDAPEALIQGLQNLELVPFFWPGAGMYTPACVEWIDYCVKATPIEGKETYYYGLFEMPKHLLPQNITNHFSFIRAFDSDPDQMLGLR</sequence>
<reference evidence="1" key="1">
    <citation type="submission" date="2019-05" db="EMBL/GenBank/DDBJ databases">
        <title>Revised genome assembly of Burkholderiaceae (previously Ralstonia) sp. PBA.</title>
        <authorList>
            <person name="Gan H.M."/>
        </authorList>
    </citation>
    <scope>NUCLEOTIDE SEQUENCE</scope>
    <source>
        <strain evidence="1">PBA</strain>
    </source>
</reference>
<organism evidence="1 2">
    <name type="scientific">Imbroritus primus</name>
    <dbReference type="NCBI Taxonomy" id="3058603"/>
    <lineage>
        <taxon>Bacteria</taxon>
        <taxon>Pseudomonadati</taxon>
        <taxon>Pseudomonadota</taxon>
        <taxon>Betaproteobacteria</taxon>
        <taxon>Burkholderiales</taxon>
        <taxon>Burkholderiaceae</taxon>
        <taxon>Imbroritus</taxon>
    </lineage>
</organism>
<gene>
    <name evidence="1" type="ORF">MW7_002450</name>
</gene>
<evidence type="ECO:0000313" key="1">
    <source>
        <dbReference type="EMBL" id="TMS59481.1"/>
    </source>
</evidence>
<dbReference type="Proteomes" id="UP000004277">
    <property type="component" value="Unassembled WGS sequence"/>
</dbReference>
<protein>
    <submittedName>
        <fullName evidence="1">Response regulator</fullName>
    </submittedName>
</protein>
<dbReference type="EMBL" id="AKCV02000007">
    <property type="protein sequence ID" value="TMS59481.1"/>
    <property type="molecule type" value="Genomic_DNA"/>
</dbReference>
<comment type="caution">
    <text evidence="1">The sequence shown here is derived from an EMBL/GenBank/DDBJ whole genome shotgun (WGS) entry which is preliminary data.</text>
</comment>
<evidence type="ECO:0000313" key="2">
    <source>
        <dbReference type="Proteomes" id="UP000004277"/>
    </source>
</evidence>
<proteinExistence type="predicted"/>
<accession>A0ACD3STI8</accession>
<keyword evidence="2" id="KW-1185">Reference proteome</keyword>
<name>A0ACD3STI8_9BURK</name>